<evidence type="ECO:0000256" key="1">
    <source>
        <dbReference type="ARBA" id="ARBA00000707"/>
    </source>
</evidence>
<evidence type="ECO:0000313" key="11">
    <source>
        <dbReference type="EMBL" id="TPX55278.1"/>
    </source>
</evidence>
<feature type="region of interest" description="Disordered" evidence="8">
    <location>
        <begin position="351"/>
        <end position="379"/>
    </location>
</feature>
<comment type="similarity">
    <text evidence="2 7">Belongs to the peptidase C19 family.</text>
</comment>
<sequence>MSAARPPTSTKQLAQKAAVTDNPNTHSVQIWAKSALSLFEKGEQERQAGDLEGAYIHLFRAISIVGEVIPATNEWQKIKRHREDTGYLAAKRKVPIYLPLMEELKAELKKRFETWQAEQSGPGIVPNGQSQIRRGSSTSSIASNNTAREPRTSISPQELLGLFQQQTKTILVLDVRPMEQFIHGHIKWRIAPGPLAGGVVNLEPEWLDNPSRTIDDIESYLTSFGQSSAIAKTLFDARNKFDMIIFLDDHSTNPDSSPLLRTLMRVLYQSQSKSPRLRPLLLAGGHGAWESYINSIGEFLGDWVEIGEGCGRHIGGGQNLPTSYDSKASNGSNGSGIARSAYDFVASRSQPSHTSGYIQKPLPTQQPDQLLRRPDYEPHNPFNNITNTPLSISSPPLVPVPQRPQYYQAPAVGQAESRFSDPFFASSPSYVPSVPTDISTKRMAVHGNVFAPGSGLRNITPSYPVLNQTRPNPTPTSSSMYPRPLPSPPIQSQPASQPYPPPLPQNTGYMNQNHTNQLVPSNSYAPPMPVKSSSPVLSRRPPLELDMAPPAIIRRSSSPSGSPSTARFYGMPPPLPAKPPSRRDDSMPGNNLYSHGTSGDFISNSQWSGSLMGMAGIKNLGNTCFMASIIQCLIGTIPLARYFLDGSYRRHINRRNPLGTKGEVADSFAELAKTMWTGQDSNVITPTKFKQVIGAHHPSFRGNEQQDSQEFLAFLLDSLHEDLNVARTPAAVADKTVEKEIDEEGIPDDILLEKTWLKYRKLNWSIIVDLFQGSLKSRLECMTCGKTSTTFNPFMYLTLPIPTHNQMGKKGGPVYIQECLDKFVEEEILDGDDAWRCPRCKVPRRTTKRLTIARLPVILLVHLKRFYFSGPFRDRVDTYVEFPLLQLDLTKYVPRSQEPFMYDLYAVSNHFGGLNGGHYTAQVRNSYKGNQWFNFDDSRISPDDDKAVKSSAAYILFYMRQMNGSRTKDNWWGNGARI</sequence>
<proteinExistence type="inferred from homology"/>
<dbReference type="EMBL" id="QEAQ01000117">
    <property type="protein sequence ID" value="TPX55278.1"/>
    <property type="molecule type" value="Genomic_DNA"/>
</dbReference>
<reference evidence="11 12" key="1">
    <citation type="journal article" date="2019" name="Sci. Rep.">
        <title>Comparative genomics of chytrid fungi reveal insights into the obligate biotrophic and pathogenic lifestyle of Synchytrium endobioticum.</title>
        <authorList>
            <person name="van de Vossenberg B.T.L.H."/>
            <person name="Warris S."/>
            <person name="Nguyen H.D.T."/>
            <person name="van Gent-Pelzer M.P.E."/>
            <person name="Joly D.L."/>
            <person name="van de Geest H.C."/>
            <person name="Bonants P.J.M."/>
            <person name="Smith D.S."/>
            <person name="Levesque C.A."/>
            <person name="van der Lee T.A.J."/>
        </authorList>
    </citation>
    <scope>NUCLEOTIDE SEQUENCE [LARGE SCALE GENOMIC DNA]</scope>
    <source>
        <strain evidence="11 12">CBS 809.83</strain>
    </source>
</reference>
<dbReference type="PROSITE" id="PS50235">
    <property type="entry name" value="USP_3"/>
    <property type="match status" value="1"/>
</dbReference>
<dbReference type="PANTHER" id="PTHR21646:SF95">
    <property type="entry name" value="UBIQUITIN CARBOXYL-TERMINAL HYDROLASE 4-RELATED"/>
    <property type="match status" value="1"/>
</dbReference>
<feature type="region of interest" description="Disordered" evidence="8">
    <location>
        <begin position="119"/>
        <end position="153"/>
    </location>
</feature>
<evidence type="ECO:0000259" key="10">
    <source>
        <dbReference type="PROSITE" id="PS50235"/>
    </source>
</evidence>
<feature type="domain" description="Rhodanese" evidence="9">
    <location>
        <begin position="166"/>
        <end position="298"/>
    </location>
</feature>
<dbReference type="SUPFAM" id="SSF54001">
    <property type="entry name" value="Cysteine proteinases"/>
    <property type="match status" value="1"/>
</dbReference>
<dbReference type="InterPro" id="IPR015063">
    <property type="entry name" value="USP8_dimer"/>
</dbReference>
<dbReference type="InterPro" id="IPR001763">
    <property type="entry name" value="Rhodanese-like_dom"/>
</dbReference>
<dbReference type="Proteomes" id="UP000318582">
    <property type="component" value="Unassembled WGS sequence"/>
</dbReference>
<dbReference type="PROSITE" id="PS00973">
    <property type="entry name" value="USP_2"/>
    <property type="match status" value="1"/>
</dbReference>
<dbReference type="InterPro" id="IPR038765">
    <property type="entry name" value="Papain-like_cys_pep_sf"/>
</dbReference>
<keyword evidence="12" id="KW-1185">Reference proteome</keyword>
<dbReference type="SUPFAM" id="SSF140856">
    <property type="entry name" value="USP8 N-terminal domain-like"/>
    <property type="match status" value="1"/>
</dbReference>
<protein>
    <recommendedName>
        <fullName evidence="7">Ubiquitin carboxyl-terminal hydrolase</fullName>
        <ecNumber evidence="7">3.4.19.12</ecNumber>
    </recommendedName>
</protein>
<feature type="compositionally biased region" description="Pro residues" evidence="8">
    <location>
        <begin position="483"/>
        <end position="504"/>
    </location>
</feature>
<dbReference type="Gene3D" id="3.90.70.10">
    <property type="entry name" value="Cysteine proteinases"/>
    <property type="match status" value="1"/>
</dbReference>
<dbReference type="InterPro" id="IPR036873">
    <property type="entry name" value="Rhodanese-like_dom_sf"/>
</dbReference>
<evidence type="ECO:0000256" key="4">
    <source>
        <dbReference type="ARBA" id="ARBA00022786"/>
    </source>
</evidence>
<dbReference type="STRING" id="109895.A0A507DWE6"/>
<dbReference type="Gene3D" id="3.40.250.10">
    <property type="entry name" value="Rhodanese-like domain"/>
    <property type="match status" value="1"/>
</dbReference>
<dbReference type="GO" id="GO:0016579">
    <property type="term" value="P:protein deubiquitination"/>
    <property type="evidence" value="ECO:0007669"/>
    <property type="project" value="InterPro"/>
</dbReference>
<evidence type="ECO:0000256" key="3">
    <source>
        <dbReference type="ARBA" id="ARBA00022670"/>
    </source>
</evidence>
<feature type="domain" description="USP" evidence="10">
    <location>
        <begin position="615"/>
        <end position="961"/>
    </location>
</feature>
<dbReference type="Pfam" id="PF08969">
    <property type="entry name" value="USP8_dimer"/>
    <property type="match status" value="1"/>
</dbReference>
<evidence type="ECO:0000256" key="6">
    <source>
        <dbReference type="ARBA" id="ARBA00022807"/>
    </source>
</evidence>
<dbReference type="PROSITE" id="PS50206">
    <property type="entry name" value="RHODANESE_3"/>
    <property type="match status" value="1"/>
</dbReference>
<comment type="caution">
    <text evidence="11">The sequence shown here is derived from an EMBL/GenBank/DDBJ whole genome shotgun (WGS) entry which is preliminary data.</text>
</comment>
<evidence type="ECO:0000256" key="2">
    <source>
        <dbReference type="ARBA" id="ARBA00009085"/>
    </source>
</evidence>
<dbReference type="CDD" id="cd02674">
    <property type="entry name" value="Peptidase_C19R"/>
    <property type="match status" value="1"/>
</dbReference>
<feature type="compositionally biased region" description="Polar residues" evidence="8">
    <location>
        <begin position="506"/>
        <end position="524"/>
    </location>
</feature>
<dbReference type="Gene3D" id="1.20.58.80">
    <property type="entry name" value="Phosphotransferase system, lactose/cellobiose-type IIA subunit"/>
    <property type="match status" value="1"/>
</dbReference>
<dbReference type="InterPro" id="IPR001394">
    <property type="entry name" value="Peptidase_C19_UCH"/>
</dbReference>
<feature type="compositionally biased region" description="Polar residues" evidence="8">
    <location>
        <begin position="457"/>
        <end position="480"/>
    </location>
</feature>
<dbReference type="PANTHER" id="PTHR21646">
    <property type="entry name" value="UBIQUITIN CARBOXYL-TERMINAL HYDROLASE"/>
    <property type="match status" value="1"/>
</dbReference>
<evidence type="ECO:0000256" key="8">
    <source>
        <dbReference type="SAM" id="MobiDB-lite"/>
    </source>
</evidence>
<feature type="compositionally biased region" description="Low complexity" evidence="8">
    <location>
        <begin position="548"/>
        <end position="564"/>
    </location>
</feature>
<keyword evidence="4 7" id="KW-0833">Ubl conjugation pathway</keyword>
<dbReference type="SUPFAM" id="SSF52821">
    <property type="entry name" value="Rhodanese/Cell cycle control phosphatase"/>
    <property type="match status" value="1"/>
</dbReference>
<feature type="compositionally biased region" description="Low complexity" evidence="8">
    <location>
        <begin position="132"/>
        <end position="147"/>
    </location>
</feature>
<dbReference type="InterPro" id="IPR050185">
    <property type="entry name" value="Ub_carboxyl-term_hydrolase"/>
</dbReference>
<dbReference type="AlphaFoldDB" id="A0A507DWE6"/>
<evidence type="ECO:0000256" key="7">
    <source>
        <dbReference type="RuleBase" id="RU366025"/>
    </source>
</evidence>
<evidence type="ECO:0000259" key="9">
    <source>
        <dbReference type="PROSITE" id="PS50206"/>
    </source>
</evidence>
<dbReference type="InterPro" id="IPR028889">
    <property type="entry name" value="USP"/>
</dbReference>
<evidence type="ECO:0000256" key="5">
    <source>
        <dbReference type="ARBA" id="ARBA00022801"/>
    </source>
</evidence>
<dbReference type="GO" id="GO:0006508">
    <property type="term" value="P:proteolysis"/>
    <property type="evidence" value="ECO:0007669"/>
    <property type="project" value="UniProtKB-KW"/>
</dbReference>
<feature type="compositionally biased region" description="Low complexity" evidence="8">
    <location>
        <begin position="530"/>
        <end position="540"/>
    </location>
</feature>
<keyword evidence="5 7" id="KW-0378">Hydrolase</keyword>
<accession>A0A507DWE6</accession>
<keyword evidence="6 7" id="KW-0788">Thiol protease</keyword>
<dbReference type="Pfam" id="PF00443">
    <property type="entry name" value="UCH"/>
    <property type="match status" value="1"/>
</dbReference>
<dbReference type="PROSITE" id="PS00972">
    <property type="entry name" value="USP_1"/>
    <property type="match status" value="1"/>
</dbReference>
<keyword evidence="3 7" id="KW-0645">Protease</keyword>
<dbReference type="InterPro" id="IPR018200">
    <property type="entry name" value="USP_CS"/>
</dbReference>
<organism evidence="11 12">
    <name type="scientific">Powellomyces hirtus</name>
    <dbReference type="NCBI Taxonomy" id="109895"/>
    <lineage>
        <taxon>Eukaryota</taxon>
        <taxon>Fungi</taxon>
        <taxon>Fungi incertae sedis</taxon>
        <taxon>Chytridiomycota</taxon>
        <taxon>Chytridiomycota incertae sedis</taxon>
        <taxon>Chytridiomycetes</taxon>
        <taxon>Spizellomycetales</taxon>
        <taxon>Powellomycetaceae</taxon>
        <taxon>Powellomyces</taxon>
    </lineage>
</organism>
<gene>
    <name evidence="11" type="ORF">PhCBS80983_g05457</name>
</gene>
<comment type="catalytic activity">
    <reaction evidence="1 7">
        <text>Thiol-dependent hydrolysis of ester, thioester, amide, peptide and isopeptide bonds formed by the C-terminal Gly of ubiquitin (a 76-residue protein attached to proteins as an intracellular targeting signal).</text>
        <dbReference type="EC" id="3.4.19.12"/>
    </reaction>
</comment>
<name>A0A507DWE6_9FUNG</name>
<feature type="compositionally biased region" description="Polar residues" evidence="8">
    <location>
        <begin position="351"/>
        <end position="368"/>
    </location>
</feature>
<dbReference type="GO" id="GO:0004843">
    <property type="term" value="F:cysteine-type deubiquitinase activity"/>
    <property type="evidence" value="ECO:0007669"/>
    <property type="project" value="UniProtKB-UniRule"/>
</dbReference>
<feature type="region of interest" description="Disordered" evidence="8">
    <location>
        <begin position="451"/>
        <end position="594"/>
    </location>
</feature>
<dbReference type="EC" id="3.4.19.12" evidence="7"/>
<evidence type="ECO:0000313" key="12">
    <source>
        <dbReference type="Proteomes" id="UP000318582"/>
    </source>
</evidence>